<proteinExistence type="predicted"/>
<gene>
    <name evidence="1" type="ORF">NBH00_00325</name>
</gene>
<evidence type="ECO:0000313" key="1">
    <source>
        <dbReference type="EMBL" id="UTI64670.1"/>
    </source>
</evidence>
<keyword evidence="1" id="KW-0282">Flagellum</keyword>
<dbReference type="PANTHER" id="PTHR39185">
    <property type="entry name" value="SWARMING MOTILITY PROTEIN SWRD"/>
    <property type="match status" value="1"/>
</dbReference>
<sequence length="75" mass="8421">MITLHRLGHTPEPFALNPDLIVTVEAAHDTYITLSTGLRLPVTESMEEVVTAIRDWRVLVLHRALEGTPTVVRHI</sequence>
<dbReference type="RefSeq" id="WP_254571369.1">
    <property type="nucleotide sequence ID" value="NZ_CP098502.1"/>
</dbReference>
<name>A0ABY5DRL1_9ACTN</name>
<dbReference type="EMBL" id="CP098502">
    <property type="protein sequence ID" value="UTI64670.1"/>
    <property type="molecule type" value="Genomic_DNA"/>
</dbReference>
<evidence type="ECO:0000313" key="2">
    <source>
        <dbReference type="Proteomes" id="UP001056035"/>
    </source>
</evidence>
<dbReference type="InterPro" id="IPR009384">
    <property type="entry name" value="SwrD-like"/>
</dbReference>
<keyword evidence="1" id="KW-0966">Cell projection</keyword>
<keyword evidence="1" id="KW-0969">Cilium</keyword>
<keyword evidence="2" id="KW-1185">Reference proteome</keyword>
<dbReference type="Proteomes" id="UP001056035">
    <property type="component" value="Chromosome"/>
</dbReference>
<protein>
    <submittedName>
        <fullName evidence="1">Flagellar FlbD family protein</fullName>
    </submittedName>
</protein>
<accession>A0ABY5DRL1</accession>
<dbReference type="Pfam" id="PF06289">
    <property type="entry name" value="FlbD"/>
    <property type="match status" value="1"/>
</dbReference>
<organism evidence="1 2">
    <name type="scientific">Paraconexibacter antarcticus</name>
    <dbReference type="NCBI Taxonomy" id="2949664"/>
    <lineage>
        <taxon>Bacteria</taxon>
        <taxon>Bacillati</taxon>
        <taxon>Actinomycetota</taxon>
        <taxon>Thermoleophilia</taxon>
        <taxon>Solirubrobacterales</taxon>
        <taxon>Paraconexibacteraceae</taxon>
        <taxon>Paraconexibacter</taxon>
    </lineage>
</organism>
<reference evidence="1 2" key="1">
    <citation type="submission" date="2022-06" db="EMBL/GenBank/DDBJ databases">
        <title>Paraconexibacter antarcticus.</title>
        <authorList>
            <person name="Kim C.S."/>
        </authorList>
    </citation>
    <scope>NUCLEOTIDE SEQUENCE [LARGE SCALE GENOMIC DNA]</scope>
    <source>
        <strain evidence="1 2">02-257</strain>
    </source>
</reference>
<dbReference type="PANTHER" id="PTHR39185:SF1">
    <property type="entry name" value="SWARMING MOTILITY PROTEIN SWRD"/>
    <property type="match status" value="1"/>
</dbReference>